<dbReference type="EMBL" id="CP040915">
    <property type="protein sequence ID" value="QDC24726.1"/>
    <property type="molecule type" value="Genomic_DNA"/>
</dbReference>
<feature type="region of interest" description="Disordered" evidence="1">
    <location>
        <begin position="173"/>
        <end position="207"/>
    </location>
</feature>
<feature type="compositionally biased region" description="Low complexity" evidence="1">
    <location>
        <begin position="458"/>
        <end position="467"/>
    </location>
</feature>
<dbReference type="KEGG" id="gyu:FE374_08960"/>
<dbReference type="AlphaFoldDB" id="A0A5B8C9J6"/>
<proteinExistence type="predicted"/>
<name>A0A5B8C9J6_9MICO</name>
<reference evidence="3 4" key="1">
    <citation type="submission" date="2019-05" db="EMBL/GenBank/DDBJ databases">
        <title>Georgenia *** sp. nov., and Georgenia *** sp. nov., isolated from the intestinal contents of plateau pika (Ochotona curzoniae) in the Qinghai-Tibet plateau of China.</title>
        <authorList>
            <person name="Tian Z."/>
        </authorList>
    </citation>
    <scope>NUCLEOTIDE SEQUENCE [LARGE SCALE GENOMIC DNA]</scope>
    <source>
        <strain evidence="3 4">Z443</strain>
    </source>
</reference>
<dbReference type="SUPFAM" id="SSF56300">
    <property type="entry name" value="Metallo-dependent phosphatases"/>
    <property type="match status" value="1"/>
</dbReference>
<dbReference type="InterPro" id="IPR029052">
    <property type="entry name" value="Metallo-depent_PP-like"/>
</dbReference>
<dbReference type="InterPro" id="IPR004843">
    <property type="entry name" value="Calcineurin-like_PHP"/>
</dbReference>
<protein>
    <recommendedName>
        <fullName evidence="2">Calcineurin-like phosphoesterase domain-containing protein</fullName>
    </recommendedName>
</protein>
<dbReference type="Gene3D" id="3.60.21.10">
    <property type="match status" value="1"/>
</dbReference>
<dbReference type="Pfam" id="PF00149">
    <property type="entry name" value="Metallophos"/>
    <property type="match status" value="1"/>
</dbReference>
<accession>A0A5B8C9J6</accession>
<feature type="region of interest" description="Disordered" evidence="1">
    <location>
        <begin position="117"/>
        <end position="156"/>
    </location>
</feature>
<dbReference type="OrthoDB" id="5241348at2"/>
<feature type="region of interest" description="Disordered" evidence="1">
    <location>
        <begin position="458"/>
        <end position="494"/>
    </location>
</feature>
<evidence type="ECO:0000313" key="3">
    <source>
        <dbReference type="EMBL" id="QDC24726.1"/>
    </source>
</evidence>
<sequence>MVCDARAPRVGRMAAHGRLRDELKAALARPGVTVLASAAALSAVAALVVPAMQPHRPAGYSPEVLDGTPLADARITGRLADVVAAYGPVVKGAYLDNEKFYDTATANLVAAYAADPEPHASPAKPAVAPAGHEVATPEEGATPENGVTPEEDAAAPEISATPEGVHLTEGVGGEAAAPADDEAAAAEGARKRSETPVDEATADAPEPDPVTLLLVSDLHCNVGMARVIAAALEQSGAAALLDGGDTVVSGTSVESYCVNAFAGAVPDGVPVVVATGNHDSTTTAEQERKVGWTVLSGEIVEVAGLRILGDTDPTITTVGAGGTRQERDETIPELETRMAEVACAAAEETEPVDILLIHNPRVGGETLDRGCARLQLSGHWHRTEGPELQGQGVRYVSTSTGGGAGGGATVGPLNGAAELTVLRVDRATGEPLALRRIRVGTDAAVTLGSWEIMPVVPDAKAAPADGDTPADRDAPADGGGPADGDGSEAAAPTP</sequence>
<evidence type="ECO:0000313" key="4">
    <source>
        <dbReference type="Proteomes" id="UP000314616"/>
    </source>
</evidence>
<evidence type="ECO:0000259" key="2">
    <source>
        <dbReference type="Pfam" id="PF00149"/>
    </source>
</evidence>
<gene>
    <name evidence="3" type="ORF">FE374_08960</name>
</gene>
<feature type="domain" description="Calcineurin-like phosphoesterase" evidence="2">
    <location>
        <begin position="211"/>
        <end position="382"/>
    </location>
</feature>
<evidence type="ECO:0000256" key="1">
    <source>
        <dbReference type="SAM" id="MobiDB-lite"/>
    </source>
</evidence>
<organism evidence="3 4">
    <name type="scientific">Georgenia yuyongxinii</name>
    <dbReference type="NCBI Taxonomy" id="2589797"/>
    <lineage>
        <taxon>Bacteria</taxon>
        <taxon>Bacillati</taxon>
        <taxon>Actinomycetota</taxon>
        <taxon>Actinomycetes</taxon>
        <taxon>Micrococcales</taxon>
        <taxon>Bogoriellaceae</taxon>
        <taxon>Georgenia</taxon>
    </lineage>
</organism>
<dbReference type="Proteomes" id="UP000314616">
    <property type="component" value="Chromosome"/>
</dbReference>
<dbReference type="GO" id="GO:0016787">
    <property type="term" value="F:hydrolase activity"/>
    <property type="evidence" value="ECO:0007669"/>
    <property type="project" value="InterPro"/>
</dbReference>